<dbReference type="SUPFAM" id="SSF52047">
    <property type="entry name" value="RNI-like"/>
    <property type="match status" value="1"/>
</dbReference>
<sequence>MGGKVFLGKNLIWVMILLGDLHGYKSCIEKERNALWELKTYMVSSSGWGLDFLTWTNDTKSDCCRWEGIKCNRTSRRVMGLSLGKPLFLDSSLLNLSLLHPFDDVRSLDLSDSGFDGLFDDVEGYTSLRRLRNLEILDFSSNQLNNSIFPFLNAATSLTTIFLGYNKMDGSFPVRELNNLTILELLDLSGNSFNGSISVRAEFPHLKMLKALNLNDNGFSSPMELQELKYLPNLEVLGLAYLEFDGPIPIEVVCKMKNLQELDLGGNNFVGQIPLCLGSLNKLRLLDLSSNQLVGNLPSNFGSLKSLEYISLLDNNFTGLFSLNPLTNLTKLKVLKLSSTSDMVQVETESTWQPKFQLSVVVLQFCSLEKVPSFLVDQKKLWLVDLSSNKISGNIPTWLLENNPELEVLQLNNNSFTIFKMPTIVHSLMVLDFSANDISGLFPDNIGCALPNMLHMNGSDNGFQGNFP</sequence>
<dbReference type="InterPro" id="IPR055414">
    <property type="entry name" value="LRR_R13L4/SHOC2-like"/>
</dbReference>
<dbReference type="FunFam" id="3.80.10.10:FF:000041">
    <property type="entry name" value="LRR receptor-like serine/threonine-protein kinase ERECTA"/>
    <property type="match status" value="1"/>
</dbReference>
<evidence type="ECO:0000259" key="14">
    <source>
        <dbReference type="Pfam" id="PF23598"/>
    </source>
</evidence>
<evidence type="ECO:0000313" key="15">
    <source>
        <dbReference type="EMBL" id="KAL1188515.1"/>
    </source>
</evidence>
<keyword evidence="8" id="KW-1133">Transmembrane helix</keyword>
<feature type="chain" id="PRO_5044780743" evidence="12">
    <location>
        <begin position="24"/>
        <end position="468"/>
    </location>
</feature>
<comment type="subcellular location">
    <subcellularLocation>
        <location evidence="1">Cell membrane</location>
        <topology evidence="1">Single-pass type I membrane protein</topology>
    </subcellularLocation>
</comment>
<evidence type="ECO:0000256" key="8">
    <source>
        <dbReference type="ARBA" id="ARBA00022989"/>
    </source>
</evidence>
<dbReference type="PRINTS" id="PR00019">
    <property type="entry name" value="LEURICHRPT"/>
</dbReference>
<evidence type="ECO:0000259" key="13">
    <source>
        <dbReference type="Pfam" id="PF08263"/>
    </source>
</evidence>
<keyword evidence="7" id="KW-0677">Repeat</keyword>
<proteinExistence type="inferred from homology"/>
<dbReference type="InterPro" id="IPR001611">
    <property type="entry name" value="Leu-rich_rpt"/>
</dbReference>
<gene>
    <name evidence="15" type="ORF">V5N11_005941</name>
</gene>
<feature type="signal peptide" evidence="12">
    <location>
        <begin position="1"/>
        <end position="23"/>
    </location>
</feature>
<evidence type="ECO:0000256" key="1">
    <source>
        <dbReference type="ARBA" id="ARBA00004251"/>
    </source>
</evidence>
<keyword evidence="3" id="KW-1003">Cell membrane</keyword>
<evidence type="ECO:0000256" key="6">
    <source>
        <dbReference type="ARBA" id="ARBA00022729"/>
    </source>
</evidence>
<evidence type="ECO:0000313" key="16">
    <source>
        <dbReference type="Proteomes" id="UP001558713"/>
    </source>
</evidence>
<dbReference type="InterPro" id="IPR032675">
    <property type="entry name" value="LRR_dom_sf"/>
</dbReference>
<evidence type="ECO:0000256" key="4">
    <source>
        <dbReference type="ARBA" id="ARBA00022614"/>
    </source>
</evidence>
<evidence type="ECO:0000256" key="9">
    <source>
        <dbReference type="ARBA" id="ARBA00023136"/>
    </source>
</evidence>
<evidence type="ECO:0000256" key="12">
    <source>
        <dbReference type="SAM" id="SignalP"/>
    </source>
</evidence>
<keyword evidence="4" id="KW-0433">Leucine-rich repeat</keyword>
<dbReference type="InterPro" id="IPR051502">
    <property type="entry name" value="RLP_Defense_Trigger"/>
</dbReference>
<evidence type="ECO:0000256" key="3">
    <source>
        <dbReference type="ARBA" id="ARBA00022475"/>
    </source>
</evidence>
<dbReference type="Pfam" id="PF00560">
    <property type="entry name" value="LRR_1"/>
    <property type="match status" value="2"/>
</dbReference>
<dbReference type="InterPro" id="IPR013210">
    <property type="entry name" value="LRR_N_plant-typ"/>
</dbReference>
<comment type="similarity">
    <text evidence="2">Belongs to the RLP family.</text>
</comment>
<keyword evidence="10" id="KW-0675">Receptor</keyword>
<reference evidence="15 16" key="1">
    <citation type="submission" date="2024-04" db="EMBL/GenBank/DDBJ databases">
        <title>Genome assembly C_amara_ONT_v2.</title>
        <authorList>
            <person name="Yant L."/>
            <person name="Moore C."/>
            <person name="Slenker M."/>
        </authorList>
    </citation>
    <scope>NUCLEOTIDE SEQUENCE [LARGE SCALE GENOMIC DNA]</scope>
    <source>
        <tissue evidence="15">Leaf</tissue>
    </source>
</reference>
<comment type="caution">
    <text evidence="15">The sequence shown here is derived from an EMBL/GenBank/DDBJ whole genome shotgun (WGS) entry which is preliminary data.</text>
</comment>
<dbReference type="PANTHER" id="PTHR48062:SF42">
    <property type="entry name" value="RECEPTOR-LIKE PROTEIN 14"/>
    <property type="match status" value="1"/>
</dbReference>
<evidence type="ECO:0000256" key="2">
    <source>
        <dbReference type="ARBA" id="ARBA00009592"/>
    </source>
</evidence>
<dbReference type="PANTHER" id="PTHR48062">
    <property type="entry name" value="RECEPTOR-LIKE PROTEIN 14"/>
    <property type="match status" value="1"/>
</dbReference>
<evidence type="ECO:0000256" key="7">
    <source>
        <dbReference type="ARBA" id="ARBA00022737"/>
    </source>
</evidence>
<feature type="domain" description="Disease resistance R13L4/SHOC-2-like LRR" evidence="14">
    <location>
        <begin position="191"/>
        <end position="426"/>
    </location>
</feature>
<protein>
    <submittedName>
        <fullName evidence="15">Receptor-like protein 56</fullName>
    </submittedName>
</protein>
<evidence type="ECO:0000256" key="5">
    <source>
        <dbReference type="ARBA" id="ARBA00022692"/>
    </source>
</evidence>
<keyword evidence="9" id="KW-0472">Membrane</keyword>
<dbReference type="Pfam" id="PF23598">
    <property type="entry name" value="LRR_14"/>
    <property type="match status" value="1"/>
</dbReference>
<dbReference type="EMBL" id="JBANAX010000922">
    <property type="protein sequence ID" value="KAL1188515.1"/>
    <property type="molecule type" value="Genomic_DNA"/>
</dbReference>
<evidence type="ECO:0000256" key="11">
    <source>
        <dbReference type="ARBA" id="ARBA00023180"/>
    </source>
</evidence>
<dbReference type="FunFam" id="3.80.10.10:FF:001347">
    <property type="entry name" value="LRR receptor-like serine/threonine-protein kinase GSO2"/>
    <property type="match status" value="1"/>
</dbReference>
<feature type="domain" description="Leucine-rich repeat-containing N-terminal plant-type" evidence="13">
    <location>
        <begin position="30"/>
        <end position="72"/>
    </location>
</feature>
<dbReference type="Pfam" id="PF08263">
    <property type="entry name" value="LRRNT_2"/>
    <property type="match status" value="1"/>
</dbReference>
<dbReference type="Proteomes" id="UP001558713">
    <property type="component" value="Unassembled WGS sequence"/>
</dbReference>
<evidence type="ECO:0000256" key="10">
    <source>
        <dbReference type="ARBA" id="ARBA00023170"/>
    </source>
</evidence>
<dbReference type="GO" id="GO:0005886">
    <property type="term" value="C:plasma membrane"/>
    <property type="evidence" value="ECO:0007669"/>
    <property type="project" value="UniProtKB-SubCell"/>
</dbReference>
<keyword evidence="11" id="KW-0325">Glycoprotein</keyword>
<organism evidence="15 16">
    <name type="scientific">Cardamine amara subsp. amara</name>
    <dbReference type="NCBI Taxonomy" id="228776"/>
    <lineage>
        <taxon>Eukaryota</taxon>
        <taxon>Viridiplantae</taxon>
        <taxon>Streptophyta</taxon>
        <taxon>Embryophyta</taxon>
        <taxon>Tracheophyta</taxon>
        <taxon>Spermatophyta</taxon>
        <taxon>Magnoliopsida</taxon>
        <taxon>eudicotyledons</taxon>
        <taxon>Gunneridae</taxon>
        <taxon>Pentapetalae</taxon>
        <taxon>rosids</taxon>
        <taxon>malvids</taxon>
        <taxon>Brassicales</taxon>
        <taxon>Brassicaceae</taxon>
        <taxon>Cardamineae</taxon>
        <taxon>Cardamine</taxon>
    </lineage>
</organism>
<keyword evidence="5" id="KW-0812">Transmembrane</keyword>
<accession>A0ABD0ZME5</accession>
<dbReference type="AlphaFoldDB" id="A0ABD0ZME5"/>
<name>A0ABD0ZME5_CARAN</name>
<dbReference type="Gene3D" id="3.80.10.10">
    <property type="entry name" value="Ribonuclease Inhibitor"/>
    <property type="match status" value="2"/>
</dbReference>
<keyword evidence="6 12" id="KW-0732">Signal</keyword>
<keyword evidence="16" id="KW-1185">Reference proteome</keyword>